<dbReference type="ExpressionAtlas" id="A0A5S9X0C9">
    <property type="expression patterns" value="baseline and differential"/>
</dbReference>
<dbReference type="PANTHER" id="PTHR33622:SF10">
    <property type="entry name" value="MARKER FOR OXIDATIVE STRESS RESPONSE PROTEIN"/>
    <property type="match status" value="1"/>
</dbReference>
<dbReference type="OrthoDB" id="631057at2759"/>
<sequence length="125" mass="14115">MIDNESGEFCFTESAANFEQFMASQTNQTVVDTQKIETENPPKPQVPASSCRKRVNDDNATFFANFKDHMDEFIHASMDEHKTCFKNTMDKIFGSFSKAEAVAEKQIEAKEVVEIHSPLQTAVTK</sequence>
<evidence type="ECO:0000313" key="2">
    <source>
        <dbReference type="Proteomes" id="UP000434276"/>
    </source>
</evidence>
<name>A0A5S9X0C9_ARATH</name>
<dbReference type="PANTHER" id="PTHR33622">
    <property type="entry name" value="OS03G0724500 PROTEIN"/>
    <property type="match status" value="1"/>
</dbReference>
<gene>
    <name evidence="1" type="ORF">C24_LOCUS8393</name>
</gene>
<accession>A0A5S9X0C9</accession>
<proteinExistence type="predicted"/>
<organism evidence="1 2">
    <name type="scientific">Arabidopsis thaliana</name>
    <name type="common">Mouse-ear cress</name>
    <dbReference type="NCBI Taxonomy" id="3702"/>
    <lineage>
        <taxon>Eukaryota</taxon>
        <taxon>Viridiplantae</taxon>
        <taxon>Streptophyta</taxon>
        <taxon>Embryophyta</taxon>
        <taxon>Tracheophyta</taxon>
        <taxon>Spermatophyta</taxon>
        <taxon>Magnoliopsida</taxon>
        <taxon>eudicotyledons</taxon>
        <taxon>Gunneridae</taxon>
        <taxon>Pentapetalae</taxon>
        <taxon>rosids</taxon>
        <taxon>malvids</taxon>
        <taxon>Brassicales</taxon>
        <taxon>Brassicaceae</taxon>
        <taxon>Camelineae</taxon>
        <taxon>Arabidopsis</taxon>
    </lineage>
</organism>
<protein>
    <submittedName>
        <fullName evidence="1">Uncharacterized protein</fullName>
    </submittedName>
</protein>
<dbReference type="AlphaFoldDB" id="A0A5S9X0C9"/>
<dbReference type="EMBL" id="CACSHJ010000088">
    <property type="protein sequence ID" value="CAA0368702.1"/>
    <property type="molecule type" value="Genomic_DNA"/>
</dbReference>
<reference evidence="1 2" key="1">
    <citation type="submission" date="2019-12" db="EMBL/GenBank/DDBJ databases">
        <authorList>
            <person name="Jiao W.-B."/>
            <person name="Schneeberger K."/>
        </authorList>
    </citation>
    <scope>NUCLEOTIDE SEQUENCE [LARGE SCALE GENOMIC DNA]</scope>
    <source>
        <strain evidence="2">cv. C24</strain>
    </source>
</reference>
<dbReference type="Proteomes" id="UP000434276">
    <property type="component" value="Unassembled WGS sequence"/>
</dbReference>
<evidence type="ECO:0000313" key="1">
    <source>
        <dbReference type="EMBL" id="CAA0368702.1"/>
    </source>
</evidence>